<dbReference type="Proteomes" id="UP001596101">
    <property type="component" value="Unassembled WGS sequence"/>
</dbReference>
<feature type="domain" description="Enoyl reductase (ER)" evidence="1">
    <location>
        <begin position="10"/>
        <end position="304"/>
    </location>
</feature>
<dbReference type="InterPro" id="IPR020843">
    <property type="entry name" value="ER"/>
</dbReference>
<dbReference type="RefSeq" id="WP_379752559.1">
    <property type="nucleotide sequence ID" value="NZ_JBHSMR010000010.1"/>
</dbReference>
<sequence>MKAAIIHERGAAPVVGEFPAPIAQDGAVLIEVDTAGLGGWDVLGAYRLGVQYPCVIRGEGVGRAPDGRRVYFGERSVLPYGAWAERTLVPAEEVWDVPDDVDDRTAITMGIAATGALVPLEQARIQPGEQVLVLGATGTLGQIALQLARHLGAGRVVAAARSVEALARLKERGIADEVVALGSADDAAALKAAAGAGFDVVLDLVCGQPMIHALKATRWGARIMTIGTGAGRQVNLDIADLLFRTLSCIGTGQRPPADRRAIWERLLRIAREQAIQVDYADFAFEDAADAWAAQVSGPHAKITARVRSGEQASKETAT</sequence>
<dbReference type="PANTHER" id="PTHR43677">
    <property type="entry name" value="SHORT-CHAIN DEHYDROGENASE/REDUCTASE"/>
    <property type="match status" value="1"/>
</dbReference>
<dbReference type="PANTHER" id="PTHR43677:SF11">
    <property type="entry name" value="ZINC-CONTAINING ALCOHOL DEHYDROGENASE"/>
    <property type="match status" value="1"/>
</dbReference>
<dbReference type="InterPro" id="IPR013149">
    <property type="entry name" value="ADH-like_C"/>
</dbReference>
<reference evidence="3" key="1">
    <citation type="journal article" date="2019" name="Int. J. Syst. Evol. Microbiol.">
        <title>The Global Catalogue of Microorganisms (GCM) 10K type strain sequencing project: providing services to taxonomists for standard genome sequencing and annotation.</title>
        <authorList>
            <consortium name="The Broad Institute Genomics Platform"/>
            <consortium name="The Broad Institute Genome Sequencing Center for Infectious Disease"/>
            <person name="Wu L."/>
            <person name="Ma J."/>
        </authorList>
    </citation>
    <scope>NUCLEOTIDE SEQUENCE [LARGE SCALE GENOMIC DNA]</scope>
    <source>
        <strain evidence="3">CCUG 43111</strain>
    </source>
</reference>
<keyword evidence="3" id="KW-1185">Reference proteome</keyword>
<gene>
    <name evidence="2" type="ORF">ACFPQ5_06585</name>
</gene>
<dbReference type="EMBL" id="JBHSMR010000010">
    <property type="protein sequence ID" value="MFC5477845.1"/>
    <property type="molecule type" value="Genomic_DNA"/>
</dbReference>
<evidence type="ECO:0000259" key="1">
    <source>
        <dbReference type="SMART" id="SM00829"/>
    </source>
</evidence>
<dbReference type="SUPFAM" id="SSF51735">
    <property type="entry name" value="NAD(P)-binding Rossmann-fold domains"/>
    <property type="match status" value="1"/>
</dbReference>
<dbReference type="Gene3D" id="3.90.180.10">
    <property type="entry name" value="Medium-chain alcohol dehydrogenases, catalytic domain"/>
    <property type="match status" value="1"/>
</dbReference>
<evidence type="ECO:0000313" key="3">
    <source>
        <dbReference type="Proteomes" id="UP001596101"/>
    </source>
</evidence>
<protein>
    <submittedName>
        <fullName evidence="2">Zinc-binding alcohol dehydrogenase family protein</fullName>
    </submittedName>
</protein>
<dbReference type="SMART" id="SM00829">
    <property type="entry name" value="PKS_ER"/>
    <property type="match status" value="1"/>
</dbReference>
<evidence type="ECO:0000313" key="2">
    <source>
        <dbReference type="EMBL" id="MFC5477845.1"/>
    </source>
</evidence>
<organism evidence="2 3">
    <name type="scientific">Massilia suwonensis</name>
    <dbReference type="NCBI Taxonomy" id="648895"/>
    <lineage>
        <taxon>Bacteria</taxon>
        <taxon>Pseudomonadati</taxon>
        <taxon>Pseudomonadota</taxon>
        <taxon>Betaproteobacteria</taxon>
        <taxon>Burkholderiales</taxon>
        <taxon>Oxalobacteraceae</taxon>
        <taxon>Telluria group</taxon>
        <taxon>Massilia</taxon>
    </lineage>
</organism>
<dbReference type="InterPro" id="IPR036291">
    <property type="entry name" value="NAD(P)-bd_dom_sf"/>
</dbReference>
<name>A0ABW0MI99_9BURK</name>
<comment type="caution">
    <text evidence="2">The sequence shown here is derived from an EMBL/GenBank/DDBJ whole genome shotgun (WGS) entry which is preliminary data.</text>
</comment>
<accession>A0ABW0MI99</accession>
<dbReference type="SUPFAM" id="SSF50129">
    <property type="entry name" value="GroES-like"/>
    <property type="match status" value="1"/>
</dbReference>
<proteinExistence type="predicted"/>
<dbReference type="Pfam" id="PF00107">
    <property type="entry name" value="ADH_zinc_N"/>
    <property type="match status" value="1"/>
</dbReference>
<dbReference type="InterPro" id="IPR051397">
    <property type="entry name" value="Zn-ADH-like_protein"/>
</dbReference>
<dbReference type="InterPro" id="IPR011032">
    <property type="entry name" value="GroES-like_sf"/>
</dbReference>